<organism evidence="2 3">
    <name type="scientific">Microbacterium croceum</name>
    <dbReference type="NCBI Taxonomy" id="2851645"/>
    <lineage>
        <taxon>Bacteria</taxon>
        <taxon>Bacillati</taxon>
        <taxon>Actinomycetota</taxon>
        <taxon>Actinomycetes</taxon>
        <taxon>Micrococcales</taxon>
        <taxon>Microbacteriaceae</taxon>
        <taxon>Microbacterium</taxon>
    </lineage>
</organism>
<reference evidence="2 3" key="1">
    <citation type="submission" date="2021-06" db="EMBL/GenBank/DDBJ databases">
        <title>Genome-based taxonomic framework of Microbacterium strains isolated from marine environment, the description of four new species and reclassification of four preexisting species.</title>
        <authorList>
            <person name="Lee S.D."/>
            <person name="Kim S.-M."/>
            <person name="Byeon Y.-S."/>
            <person name="Yang H.L."/>
            <person name="Kim I.S."/>
        </authorList>
    </citation>
    <scope>NUCLEOTIDE SEQUENCE [LARGE SCALE GENOMIC DNA]</scope>
    <source>
        <strain evidence="2 3">SSW1-49</strain>
    </source>
</reference>
<sequence length="202" mass="20529">MVLAGGGIAVGAAIGDDFGDDDDHASVSDDARHHDAADERGDQRGDRDDDRGSDSSGGGSSATGIGTASADELVAITDAARGAAEGDVTSVDAKRDGTWEVQLTTANGDETEVRVDADLRTTIVSTDPADGDDTGPALTLDEATIRSLVAAALDEADGMVTDLDVDTDDVSPYDVSVLTADNRSIDIDIDAAFAVVGTDIDD</sequence>
<comment type="caution">
    <text evidence="2">The sequence shown here is derived from an EMBL/GenBank/DDBJ whole genome shotgun (WGS) entry which is preliminary data.</text>
</comment>
<evidence type="ECO:0000256" key="1">
    <source>
        <dbReference type="SAM" id="MobiDB-lite"/>
    </source>
</evidence>
<protein>
    <recommendedName>
        <fullName evidence="4">PepSY domain-containing protein</fullName>
    </recommendedName>
</protein>
<gene>
    <name evidence="2" type="ORF">KZC51_02025</name>
</gene>
<evidence type="ECO:0000313" key="2">
    <source>
        <dbReference type="EMBL" id="MCK2034902.1"/>
    </source>
</evidence>
<keyword evidence="3" id="KW-1185">Reference proteome</keyword>
<accession>A0ABT0FA06</accession>
<dbReference type="Proteomes" id="UP001300096">
    <property type="component" value="Unassembled WGS sequence"/>
</dbReference>
<name>A0ABT0FA06_9MICO</name>
<evidence type="ECO:0000313" key="3">
    <source>
        <dbReference type="Proteomes" id="UP001300096"/>
    </source>
</evidence>
<proteinExistence type="predicted"/>
<dbReference type="EMBL" id="JAHWXN010000001">
    <property type="protein sequence ID" value="MCK2034902.1"/>
    <property type="molecule type" value="Genomic_DNA"/>
</dbReference>
<feature type="region of interest" description="Disordered" evidence="1">
    <location>
        <begin position="12"/>
        <end position="69"/>
    </location>
</feature>
<feature type="compositionally biased region" description="Basic and acidic residues" evidence="1">
    <location>
        <begin position="24"/>
        <end position="53"/>
    </location>
</feature>
<evidence type="ECO:0008006" key="4">
    <source>
        <dbReference type="Google" id="ProtNLM"/>
    </source>
</evidence>
<dbReference type="Gene3D" id="3.30.505.20">
    <property type="match status" value="2"/>
</dbReference>